<feature type="binding site" evidence="19">
    <location>
        <position position="288"/>
    </location>
    <ligand>
        <name>Ca(2+)</name>
        <dbReference type="ChEBI" id="CHEBI:29108"/>
        <label>2</label>
    </ligand>
</feature>
<dbReference type="InterPro" id="IPR002016">
    <property type="entry name" value="Haem_peroxidase"/>
</dbReference>
<feature type="binding site" evidence="19">
    <location>
        <position position="227"/>
    </location>
    <ligand>
        <name>Ca(2+)</name>
        <dbReference type="ChEBI" id="CHEBI:29108"/>
        <label>2</label>
    </ligand>
</feature>
<keyword evidence="7 22" id="KW-0575">Peroxidase</keyword>
<dbReference type="CDD" id="cd00693">
    <property type="entry name" value="secretory_peroxidase"/>
    <property type="match status" value="1"/>
</dbReference>
<feature type="disulfide bond" evidence="21">
    <location>
        <begin position="154"/>
        <end position="355"/>
    </location>
</feature>
<dbReference type="GO" id="GO:0020037">
    <property type="term" value="F:heme binding"/>
    <property type="evidence" value="ECO:0007669"/>
    <property type="project" value="UniProtKB-UniRule"/>
</dbReference>
<evidence type="ECO:0000256" key="4">
    <source>
        <dbReference type="ARBA" id="ARBA00006873"/>
    </source>
</evidence>
<keyword evidence="14 21" id="KW-1015">Disulfide bond</keyword>
<feature type="binding site" evidence="19">
    <location>
        <position position="109"/>
    </location>
    <ligand>
        <name>Ca(2+)</name>
        <dbReference type="ChEBI" id="CHEBI:29108"/>
        <label>1</label>
    </ligand>
</feature>
<comment type="similarity">
    <text evidence="22">Belongs to the peroxidase family. Classical plant (class III) peroxidase subfamily.</text>
</comment>
<feature type="disulfide bond" evidence="21">
    <location>
        <begin position="72"/>
        <end position="148"/>
    </location>
</feature>
<evidence type="ECO:0000256" key="14">
    <source>
        <dbReference type="ARBA" id="ARBA00023157"/>
    </source>
</evidence>
<feature type="domain" description="Plant heme peroxidase family profile" evidence="23">
    <location>
        <begin position="62"/>
        <end position="359"/>
    </location>
</feature>
<evidence type="ECO:0000256" key="21">
    <source>
        <dbReference type="PIRSR" id="PIRSR600823-5"/>
    </source>
</evidence>
<evidence type="ECO:0000256" key="3">
    <source>
        <dbReference type="ARBA" id="ARBA00004116"/>
    </source>
</evidence>
<evidence type="ECO:0000256" key="20">
    <source>
        <dbReference type="PIRSR" id="PIRSR600823-4"/>
    </source>
</evidence>
<dbReference type="PROSITE" id="PS50873">
    <property type="entry name" value="PEROXIDASE_4"/>
    <property type="match status" value="1"/>
</dbReference>
<feature type="active site" description="Proton acceptor" evidence="17">
    <location>
        <position position="103"/>
    </location>
</feature>
<evidence type="ECO:0000256" key="5">
    <source>
        <dbReference type="ARBA" id="ARBA00012313"/>
    </source>
</evidence>
<keyword evidence="15" id="KW-0325">Glycoprotein</keyword>
<dbReference type="InterPro" id="IPR033905">
    <property type="entry name" value="Secretory_peroxidase"/>
</dbReference>
<evidence type="ECO:0000259" key="23">
    <source>
        <dbReference type="PROSITE" id="PS50873"/>
    </source>
</evidence>
<keyword evidence="8 22" id="KW-0349">Heme</keyword>
<evidence type="ECO:0000256" key="15">
    <source>
        <dbReference type="ARBA" id="ARBA00023180"/>
    </source>
</evidence>
<feature type="binding site" evidence="18">
    <location>
        <position position="196"/>
    </location>
    <ligand>
        <name>substrate</name>
    </ligand>
</feature>
<dbReference type="GO" id="GO:0046872">
    <property type="term" value="F:metal ion binding"/>
    <property type="evidence" value="ECO:0007669"/>
    <property type="project" value="UniProtKB-UniRule"/>
</dbReference>
<sequence length="365" mass="40529">TLENRACLTFCIKLQHYKVTTFFYTPHNRNSYINFKIKKMATKSALIVFLAVLSFGHCCYGQLQQGFYKDSCPSVEATVFKVVKEAFINNSTIAPQMIRLYFHDCFSNGCDASLLLDGPNTERKASPNLSVRGYELIDAVKTALEKECEGVVSCADIIALATRDLVFLASGEKARYEIPTGRFDGRESSATSVVLPSPQMSVSDTFKMFRDKNLSLNDMVLLLGGHTIGVTHCSFIMDRLYNFKNTQKPDPSMDSGLVQTLQQKCPKNSPTDGAIDLDQDFTSSKTVDASYYKQIKSRRGILQIDQQLASDELTSKVVTDLANGGDFLGMFGKAMVNLGSVLVKDKKNGEIRKTCQSCKKLFCMP</sequence>
<dbReference type="EMBL" id="OU466862">
    <property type="protein sequence ID" value="CAH2072172.1"/>
    <property type="molecule type" value="Genomic_DNA"/>
</dbReference>
<dbReference type="FunFam" id="1.10.520.10:FF:000009">
    <property type="entry name" value="Peroxidase"/>
    <property type="match status" value="1"/>
</dbReference>
<dbReference type="PROSITE" id="PS00435">
    <property type="entry name" value="PEROXIDASE_1"/>
    <property type="match status" value="1"/>
</dbReference>
<evidence type="ECO:0000256" key="12">
    <source>
        <dbReference type="ARBA" id="ARBA00023002"/>
    </source>
</evidence>
<feature type="site" description="Transition state stabilizer" evidence="20">
    <location>
        <position position="99"/>
    </location>
</feature>
<dbReference type="GO" id="GO:0006979">
    <property type="term" value="P:response to oxidative stress"/>
    <property type="evidence" value="ECO:0007669"/>
    <property type="project" value="UniProtKB-UniRule"/>
</dbReference>
<dbReference type="PROSITE" id="PS00436">
    <property type="entry name" value="PEROXIDASE_2"/>
    <property type="match status" value="1"/>
</dbReference>
<proteinExistence type="inferred from homology"/>
<dbReference type="Gene3D" id="1.10.520.10">
    <property type="match status" value="1"/>
</dbReference>
<evidence type="ECO:0000256" key="16">
    <source>
        <dbReference type="ARBA" id="ARBA00023324"/>
    </source>
</evidence>
<dbReference type="InterPro" id="IPR019794">
    <property type="entry name" value="Peroxidases_AS"/>
</dbReference>
<feature type="disulfide bond" evidence="21">
    <location>
        <begin position="105"/>
        <end position="110"/>
    </location>
</feature>
<keyword evidence="12 22" id="KW-0560">Oxidoreductase</keyword>
<comment type="cofactor">
    <cofactor evidence="19 22">
        <name>heme b</name>
        <dbReference type="ChEBI" id="CHEBI:60344"/>
    </cofactor>
    <text evidence="19 22">Binds 1 heme b (iron(II)-protoporphyrin IX) group per subunit.</text>
</comment>
<comment type="cofactor">
    <cofactor evidence="19 22">
        <name>Ca(2+)</name>
        <dbReference type="ChEBI" id="CHEBI:29108"/>
    </cofactor>
    <text evidence="19 22">Binds 2 calcium ions per subunit.</text>
</comment>
<evidence type="ECO:0000256" key="6">
    <source>
        <dbReference type="ARBA" id="ARBA00022525"/>
    </source>
</evidence>
<dbReference type="Gene3D" id="1.10.420.10">
    <property type="entry name" value="Peroxidase, domain 2"/>
    <property type="match status" value="1"/>
</dbReference>
<accession>A0AAU9SUF3</accession>
<dbReference type="AlphaFoldDB" id="A0AAU9SUF3"/>
<evidence type="ECO:0000313" key="24">
    <source>
        <dbReference type="EMBL" id="CAH2072172.1"/>
    </source>
</evidence>
<evidence type="ECO:0000256" key="10">
    <source>
        <dbReference type="ARBA" id="ARBA00022729"/>
    </source>
</evidence>
<dbReference type="Pfam" id="PF00141">
    <property type="entry name" value="peroxidase"/>
    <property type="match status" value="1"/>
</dbReference>
<evidence type="ECO:0000256" key="9">
    <source>
        <dbReference type="ARBA" id="ARBA00022723"/>
    </source>
</evidence>
<feature type="non-terminal residue" evidence="24">
    <location>
        <position position="365"/>
    </location>
</feature>
<evidence type="ECO:0000256" key="13">
    <source>
        <dbReference type="ARBA" id="ARBA00023004"/>
    </source>
</evidence>
<evidence type="ECO:0000256" key="8">
    <source>
        <dbReference type="ARBA" id="ARBA00022617"/>
    </source>
</evidence>
<dbReference type="InterPro" id="IPR019793">
    <property type="entry name" value="Peroxidases_heam-ligand_BS"/>
</dbReference>
<dbReference type="PANTHER" id="PTHR31517">
    <property type="match status" value="1"/>
</dbReference>
<dbReference type="EC" id="1.11.1.7" evidence="5 22"/>
<dbReference type="PANTHER" id="PTHR31517:SF59">
    <property type="entry name" value="PEROXIDASE"/>
    <property type="match status" value="1"/>
</dbReference>
<comment type="function">
    <text evidence="2">Removal of H(2)O(2), oxidation of toxic reductants, biosynthesis and degradation of lignin, suberization, auxin catabolism, response to environmental stresses such as wounding, pathogen attack and oxidative stress. These functions might be dependent on each isozyme/isoform in each plant tissue.</text>
</comment>
<evidence type="ECO:0000256" key="19">
    <source>
        <dbReference type="PIRSR" id="PIRSR600823-3"/>
    </source>
</evidence>
<evidence type="ECO:0000256" key="11">
    <source>
        <dbReference type="ARBA" id="ARBA00022837"/>
    </source>
</evidence>
<evidence type="ECO:0000256" key="22">
    <source>
        <dbReference type="RuleBase" id="RU362060"/>
    </source>
</evidence>
<keyword evidence="11 19" id="KW-0106">Calcium</keyword>
<reference evidence="24 25" key="1">
    <citation type="submission" date="2022-03" db="EMBL/GenBank/DDBJ databases">
        <authorList>
            <person name="Nunn A."/>
            <person name="Chopra R."/>
            <person name="Nunn A."/>
            <person name="Contreras Garrido A."/>
        </authorList>
    </citation>
    <scope>NUCLEOTIDE SEQUENCE [LARGE SCALE GENOMIC DNA]</scope>
</reference>
<dbReference type="Proteomes" id="UP000836841">
    <property type="component" value="Chromosome 6"/>
</dbReference>
<comment type="similarity">
    <text evidence="4">Belongs to the peroxidase family. Ascorbate peroxidase subfamily.</text>
</comment>
<evidence type="ECO:0000313" key="25">
    <source>
        <dbReference type="Proteomes" id="UP000836841"/>
    </source>
</evidence>
<feature type="binding site" evidence="19">
    <location>
        <position position="104"/>
    </location>
    <ligand>
        <name>Ca(2+)</name>
        <dbReference type="ChEBI" id="CHEBI:29108"/>
        <label>1</label>
    </ligand>
</feature>
<protein>
    <recommendedName>
        <fullName evidence="5 22">Peroxidase</fullName>
        <ecNumber evidence="5 22">1.11.1.7</ecNumber>
    </recommendedName>
</protein>
<feature type="binding site" evidence="19">
    <location>
        <position position="113"/>
    </location>
    <ligand>
        <name>Ca(2+)</name>
        <dbReference type="ChEBI" id="CHEBI:29108"/>
        <label>1</label>
    </ligand>
</feature>
<evidence type="ECO:0000256" key="7">
    <source>
        <dbReference type="ARBA" id="ARBA00022559"/>
    </source>
</evidence>
<keyword evidence="6 22" id="KW-0964">Secreted</keyword>
<dbReference type="SUPFAM" id="SSF48113">
    <property type="entry name" value="Heme-dependent peroxidases"/>
    <property type="match status" value="1"/>
</dbReference>
<name>A0AAU9SUF3_THLAR</name>
<evidence type="ECO:0000256" key="1">
    <source>
        <dbReference type="ARBA" id="ARBA00000189"/>
    </source>
</evidence>
<dbReference type="InterPro" id="IPR010255">
    <property type="entry name" value="Haem_peroxidase_sf"/>
</dbReference>
<feature type="binding site" evidence="19">
    <location>
        <position position="122"/>
    </location>
    <ligand>
        <name>Ca(2+)</name>
        <dbReference type="ChEBI" id="CHEBI:29108"/>
        <label>1</label>
    </ligand>
</feature>
<keyword evidence="16 22" id="KW-0376">Hydrogen peroxide</keyword>
<dbReference type="PRINTS" id="PR00461">
    <property type="entry name" value="PLPEROXIDASE"/>
</dbReference>
<evidence type="ECO:0000256" key="2">
    <source>
        <dbReference type="ARBA" id="ARBA00002322"/>
    </source>
</evidence>
<dbReference type="FunFam" id="1.10.420.10:FF:000007">
    <property type="entry name" value="Peroxidase"/>
    <property type="match status" value="1"/>
</dbReference>
<dbReference type="GO" id="GO:0005576">
    <property type="term" value="C:extracellular region"/>
    <property type="evidence" value="ECO:0007669"/>
    <property type="project" value="UniProtKB-SubCell"/>
</dbReference>
<keyword evidence="13 19" id="KW-0408">Iron</keyword>
<dbReference type="GO" id="GO:0005773">
    <property type="term" value="C:vacuole"/>
    <property type="evidence" value="ECO:0007669"/>
    <property type="project" value="UniProtKB-SubCell"/>
</dbReference>
<organism evidence="24 25">
    <name type="scientific">Thlaspi arvense</name>
    <name type="common">Field penny-cress</name>
    <dbReference type="NCBI Taxonomy" id="13288"/>
    <lineage>
        <taxon>Eukaryota</taxon>
        <taxon>Viridiplantae</taxon>
        <taxon>Streptophyta</taxon>
        <taxon>Embryophyta</taxon>
        <taxon>Tracheophyta</taxon>
        <taxon>Spermatophyta</taxon>
        <taxon>Magnoliopsida</taxon>
        <taxon>eudicotyledons</taxon>
        <taxon>Gunneridae</taxon>
        <taxon>Pentapetalae</taxon>
        <taxon>rosids</taxon>
        <taxon>malvids</taxon>
        <taxon>Brassicales</taxon>
        <taxon>Brassicaceae</taxon>
        <taxon>Thlaspideae</taxon>
        <taxon>Thlaspi</taxon>
    </lineage>
</organism>
<comment type="subcellular location">
    <subcellularLocation>
        <location evidence="22">Secreted</location>
    </subcellularLocation>
    <subcellularLocation>
        <location evidence="3">Vacuole</location>
    </subcellularLocation>
</comment>
<feature type="binding site" description="axial binding residue" evidence="19">
    <location>
        <position position="226"/>
    </location>
    <ligand>
        <name>heme b</name>
        <dbReference type="ChEBI" id="CHEBI:60344"/>
    </ligand>
    <ligandPart>
        <name>Fe</name>
        <dbReference type="ChEBI" id="CHEBI:18248"/>
    </ligandPart>
</feature>
<keyword evidence="10" id="KW-0732">Signal</keyword>
<dbReference type="PRINTS" id="PR00458">
    <property type="entry name" value="PEROXIDASE"/>
</dbReference>
<dbReference type="GO" id="GO:0042744">
    <property type="term" value="P:hydrogen peroxide catabolic process"/>
    <property type="evidence" value="ECO:0007669"/>
    <property type="project" value="UniProtKB-KW"/>
</dbReference>
<gene>
    <name evidence="24" type="ORF">TAV2_LOCUS21188</name>
</gene>
<keyword evidence="25" id="KW-1185">Reference proteome</keyword>
<keyword evidence="9 19" id="KW-0479">Metal-binding</keyword>
<comment type="catalytic activity">
    <reaction evidence="1 22">
        <text>2 a phenolic donor + H2O2 = 2 a phenolic radical donor + 2 H2O</text>
        <dbReference type="Rhea" id="RHEA:56136"/>
        <dbReference type="ChEBI" id="CHEBI:15377"/>
        <dbReference type="ChEBI" id="CHEBI:16240"/>
        <dbReference type="ChEBI" id="CHEBI:139520"/>
        <dbReference type="ChEBI" id="CHEBI:139521"/>
        <dbReference type="EC" id="1.11.1.7"/>
    </reaction>
</comment>
<evidence type="ECO:0000256" key="18">
    <source>
        <dbReference type="PIRSR" id="PIRSR600823-2"/>
    </source>
</evidence>
<dbReference type="GO" id="GO:0140825">
    <property type="term" value="F:lactoperoxidase activity"/>
    <property type="evidence" value="ECO:0007669"/>
    <property type="project" value="UniProtKB-EC"/>
</dbReference>
<dbReference type="InterPro" id="IPR000823">
    <property type="entry name" value="Peroxidase_pln"/>
</dbReference>
<feature type="binding site" evidence="19">
    <location>
        <position position="111"/>
    </location>
    <ligand>
        <name>Ca(2+)</name>
        <dbReference type="ChEBI" id="CHEBI:29108"/>
        <label>1</label>
    </ligand>
</feature>
<feature type="binding site" evidence="19">
    <location>
        <position position="280"/>
    </location>
    <ligand>
        <name>Ca(2+)</name>
        <dbReference type="ChEBI" id="CHEBI:29108"/>
        <label>2</label>
    </ligand>
</feature>
<evidence type="ECO:0000256" key="17">
    <source>
        <dbReference type="PIRSR" id="PIRSR600823-1"/>
    </source>
</evidence>
<feature type="disulfide bond" evidence="21">
    <location>
        <begin position="233"/>
        <end position="265"/>
    </location>
</feature>